<dbReference type="STRING" id="578460.C4V6N3"/>
<dbReference type="HOGENOM" id="CLU_359064_0_0_1"/>
<proteinExistence type="predicted"/>
<sequence length="780" mass="88922">MKNLFLSLSLSLGYVIRLVPYCDSQKITGAPLAQFINTNVNKIHNSVEGNFAFTTNLQNCLPATKPIISPVFIKPKNFQVSGSLKTPLNKTPLNKTPQNKTQLNKTQLNKTPQNKTLLNKTPQNKTLLNKTPQNKTQLDKTPLNKTPPNVVYTRSLWYQNLNPPLVKGTYKALTPKIMPQQHVKKPVTKKFKDKNKTSQILKKRSQPKTQNIVKNAQINNPILNSIPQTTAKILPVPILIPTSIFRQNNYVPVNNNQKRNVVFKNYPSKVPLNNVLKPVSNITTVKKKAALSTKKDSIPTVMPVTISKYIPQTNYTAKKEMPFAETKIFQPIIPIQLPETIYIPIPETKTIDVQQKPNFVQILPLDLTKPTTKEKPQTFQQIINLIQPPLVKQDQVYASSITESDQLSDCELQNYRQDSSITNESNNCNIQNKKLERPLQSEHKENTPQTTITTTIIYQNPIKPQDDLKNSQYKDSTFIPLRNICNMNIDPLPNECNTYKIHSLIIDSDKINLPANVIDNILKNNGIRENDLVEKGNNVSLKDLQKVNNLINNLFNQLNNSKGEKIYCSKSHELQDYKCTTSKCESNECDESINMPDTQYKKGRFNLFNINLPVISDEDSYIKSTITIETTKKSTKDINKESNNIKETLEPQYKKPKYPPYIDFIVPEESSDRYNEHDVIRKAISNEEDQSNENYNFNENRKDFSPLEMISNDSLYPELSQYTNIIKISDFLKGKYSDSCSDLFKNKIDNISQGDLSQCSILSPTDFNSGDSVVYLSELI</sequence>
<evidence type="ECO:0000256" key="1">
    <source>
        <dbReference type="SAM" id="MobiDB-lite"/>
    </source>
</evidence>
<name>C4V6N3_VAIC1</name>
<evidence type="ECO:0000313" key="4">
    <source>
        <dbReference type="Proteomes" id="UP000009082"/>
    </source>
</evidence>
<feature type="chain" id="PRO_5005667983" evidence="2">
    <location>
        <begin position="25"/>
        <end position="780"/>
    </location>
</feature>
<evidence type="ECO:0000313" key="3">
    <source>
        <dbReference type="EMBL" id="EEQ83138.1"/>
    </source>
</evidence>
<dbReference type="EMBL" id="ACOL01000002">
    <property type="protein sequence ID" value="EEQ83138.1"/>
    <property type="molecule type" value="Genomic_DNA"/>
</dbReference>
<dbReference type="VEuPathDB" id="MicrosporidiaDB:NCER_100070"/>
<gene>
    <name evidence="3" type="ORF">NCER_100070</name>
</gene>
<accession>C4V6N3</accession>
<reference evidence="4" key="1">
    <citation type="journal article" date="2009" name="PLoS Pathog.">
        <title>Genomic analyses of the microsporidian Nosema ceranae, an emergent pathogen of honey bees.</title>
        <authorList>
            <person name="Cornman R.S."/>
            <person name="Chen Y.P."/>
            <person name="Schatz M.C."/>
            <person name="Street C."/>
            <person name="Zhao Y."/>
            <person name="Desany B."/>
            <person name="Egholm M."/>
            <person name="Hutchison S."/>
            <person name="Pettis J.S."/>
            <person name="Lipkin W.I."/>
            <person name="Evans J.D."/>
        </authorList>
    </citation>
    <scope>NUCLEOTIDE SEQUENCE [LARGE SCALE GENOMIC DNA]</scope>
    <source>
        <strain evidence="4">BRL01</strain>
    </source>
</reference>
<dbReference type="Proteomes" id="UP000009082">
    <property type="component" value="Unassembled WGS sequence"/>
</dbReference>
<protein>
    <submittedName>
        <fullName evidence="3">Uncharacterized protein</fullName>
    </submittedName>
</protein>
<dbReference type="KEGG" id="nce:NCER_100070"/>
<dbReference type="InParanoid" id="C4V6N3"/>
<feature type="region of interest" description="Disordered" evidence="1">
    <location>
        <begin position="83"/>
        <end position="118"/>
    </location>
</feature>
<feature type="signal peptide" evidence="2">
    <location>
        <begin position="1"/>
        <end position="24"/>
    </location>
</feature>
<organism evidence="4">
    <name type="scientific">Vairimorpha ceranae (strain BRL01)</name>
    <name type="common">Microsporidian parasite</name>
    <name type="synonym">Nosema ceranae</name>
    <dbReference type="NCBI Taxonomy" id="578460"/>
    <lineage>
        <taxon>Eukaryota</taxon>
        <taxon>Fungi</taxon>
        <taxon>Fungi incertae sedis</taxon>
        <taxon>Microsporidia</taxon>
        <taxon>Nosematidae</taxon>
        <taxon>Vairimorpha</taxon>
    </lineage>
</organism>
<dbReference type="AlphaFoldDB" id="C4V6N3"/>
<evidence type="ECO:0000256" key="2">
    <source>
        <dbReference type="SAM" id="SignalP"/>
    </source>
</evidence>
<keyword evidence="2" id="KW-0732">Signal</keyword>